<gene>
    <name evidence="2" type="ORF">NEMVEDRAFT_v1g221212</name>
</gene>
<evidence type="ECO:0000313" key="3">
    <source>
        <dbReference type="Proteomes" id="UP000001593"/>
    </source>
</evidence>
<dbReference type="Proteomes" id="UP000001593">
    <property type="component" value="Unassembled WGS sequence"/>
</dbReference>
<feature type="compositionally biased region" description="Low complexity" evidence="1">
    <location>
        <begin position="36"/>
        <end position="59"/>
    </location>
</feature>
<sequence length="180" mass="20332">MMMDIDFTNHALSCPCIKKVQKRGPYTRDDKCPRNTRTAKSHTTTTPSTSSGTTSKPTRVPSNPTMAKVIIFVKSVQRCTALSHLLLKQNFPAICIHRGMKQEESLKGFCKHIMASLHLIVREVDQGCNIACTSKRQLWHKPKSKGKIHEPDFLKNLVLHQAKGQFHTTPDGFDKSYKKT</sequence>
<dbReference type="EMBL" id="DS470203">
    <property type="protein sequence ID" value="EDO29960.1"/>
    <property type="molecule type" value="Genomic_DNA"/>
</dbReference>
<dbReference type="SUPFAM" id="SSF52540">
    <property type="entry name" value="P-loop containing nucleoside triphosphate hydrolases"/>
    <property type="match status" value="1"/>
</dbReference>
<feature type="region of interest" description="Disordered" evidence="1">
    <location>
        <begin position="24"/>
        <end position="62"/>
    </location>
</feature>
<dbReference type="InParanoid" id="A7T254"/>
<keyword evidence="3" id="KW-1185">Reference proteome</keyword>
<reference evidence="2 3" key="1">
    <citation type="journal article" date="2007" name="Science">
        <title>Sea anemone genome reveals ancestral eumetazoan gene repertoire and genomic organization.</title>
        <authorList>
            <person name="Putnam N.H."/>
            <person name="Srivastava M."/>
            <person name="Hellsten U."/>
            <person name="Dirks B."/>
            <person name="Chapman J."/>
            <person name="Salamov A."/>
            <person name="Terry A."/>
            <person name="Shapiro H."/>
            <person name="Lindquist E."/>
            <person name="Kapitonov V.V."/>
            <person name="Jurka J."/>
            <person name="Genikhovich G."/>
            <person name="Grigoriev I.V."/>
            <person name="Lucas S.M."/>
            <person name="Steele R.E."/>
            <person name="Finnerty J.R."/>
            <person name="Technau U."/>
            <person name="Martindale M.Q."/>
            <person name="Rokhsar D.S."/>
        </authorList>
    </citation>
    <scope>NUCLEOTIDE SEQUENCE [LARGE SCALE GENOMIC DNA]</scope>
    <source>
        <strain evidence="3">CH2 X CH6</strain>
    </source>
</reference>
<evidence type="ECO:0000313" key="2">
    <source>
        <dbReference type="EMBL" id="EDO29960.1"/>
    </source>
</evidence>
<accession>A7T254</accession>
<dbReference type="HOGENOM" id="CLU_1498026_0_0_1"/>
<evidence type="ECO:0000256" key="1">
    <source>
        <dbReference type="SAM" id="MobiDB-lite"/>
    </source>
</evidence>
<dbReference type="InterPro" id="IPR027417">
    <property type="entry name" value="P-loop_NTPase"/>
</dbReference>
<organism evidence="2 3">
    <name type="scientific">Nematostella vectensis</name>
    <name type="common">Starlet sea anemone</name>
    <dbReference type="NCBI Taxonomy" id="45351"/>
    <lineage>
        <taxon>Eukaryota</taxon>
        <taxon>Metazoa</taxon>
        <taxon>Cnidaria</taxon>
        <taxon>Anthozoa</taxon>
        <taxon>Hexacorallia</taxon>
        <taxon>Actiniaria</taxon>
        <taxon>Edwardsiidae</taxon>
        <taxon>Nematostella</taxon>
    </lineage>
</organism>
<dbReference type="Gene3D" id="3.40.50.300">
    <property type="entry name" value="P-loop containing nucleotide triphosphate hydrolases"/>
    <property type="match status" value="1"/>
</dbReference>
<dbReference type="AlphaFoldDB" id="A7T254"/>
<proteinExistence type="predicted"/>
<dbReference type="STRING" id="45351.A7T254"/>
<protein>
    <submittedName>
        <fullName evidence="2">Uncharacterized protein</fullName>
    </submittedName>
</protein>
<dbReference type="eggNOG" id="KOG0329">
    <property type="taxonomic scope" value="Eukaryota"/>
</dbReference>
<name>A7T254_NEMVE</name>